<keyword evidence="2" id="KW-1133">Transmembrane helix</keyword>
<gene>
    <name evidence="3" type="ORF">ERS852407_03050</name>
</gene>
<evidence type="ECO:0000256" key="2">
    <source>
        <dbReference type="SAM" id="Phobius"/>
    </source>
</evidence>
<dbReference type="Proteomes" id="UP000095651">
    <property type="component" value="Unassembled WGS sequence"/>
</dbReference>
<evidence type="ECO:0000256" key="1">
    <source>
        <dbReference type="SAM" id="MobiDB-lite"/>
    </source>
</evidence>
<feature type="region of interest" description="Disordered" evidence="1">
    <location>
        <begin position="1"/>
        <end position="20"/>
    </location>
</feature>
<protein>
    <submittedName>
        <fullName evidence="3">Uncharacterized protein</fullName>
    </submittedName>
</protein>
<name>A0A174FNK0_9FIRM</name>
<feature type="transmembrane region" description="Helical" evidence="2">
    <location>
        <begin position="21"/>
        <end position="42"/>
    </location>
</feature>
<sequence>MAEGGRSSRGRSRKRKSTRGKAVFAAVLKVILVLLIAAGLLFSSTYVYRYWEGSRTSTTPLETGREIVPETMKNYE</sequence>
<dbReference type="AlphaFoldDB" id="A0A174FNK0"/>
<evidence type="ECO:0000313" key="4">
    <source>
        <dbReference type="Proteomes" id="UP000095651"/>
    </source>
</evidence>
<feature type="compositionally biased region" description="Basic residues" evidence="1">
    <location>
        <begin position="8"/>
        <end position="19"/>
    </location>
</feature>
<reference evidence="3 4" key="1">
    <citation type="submission" date="2015-09" db="EMBL/GenBank/DDBJ databases">
        <authorList>
            <consortium name="Pathogen Informatics"/>
        </authorList>
    </citation>
    <scope>NUCLEOTIDE SEQUENCE [LARGE SCALE GENOMIC DNA]</scope>
    <source>
        <strain evidence="3 4">2789STDY5608850</strain>
    </source>
</reference>
<proteinExistence type="predicted"/>
<accession>A0A174FNK0</accession>
<dbReference type="RefSeq" id="WP_055656416.1">
    <property type="nucleotide sequence ID" value="NZ_CABIXC010000007.1"/>
</dbReference>
<evidence type="ECO:0000313" key="3">
    <source>
        <dbReference type="EMBL" id="CUO51097.1"/>
    </source>
</evidence>
<organism evidence="3 4">
    <name type="scientific">Hungatella hathewayi</name>
    <dbReference type="NCBI Taxonomy" id="154046"/>
    <lineage>
        <taxon>Bacteria</taxon>
        <taxon>Bacillati</taxon>
        <taxon>Bacillota</taxon>
        <taxon>Clostridia</taxon>
        <taxon>Lachnospirales</taxon>
        <taxon>Lachnospiraceae</taxon>
        <taxon>Hungatella</taxon>
    </lineage>
</organism>
<keyword evidence="2" id="KW-0472">Membrane</keyword>
<dbReference type="EMBL" id="CYZE01000007">
    <property type="protein sequence ID" value="CUO51097.1"/>
    <property type="molecule type" value="Genomic_DNA"/>
</dbReference>
<keyword evidence="2" id="KW-0812">Transmembrane</keyword>